<evidence type="ECO:0000256" key="7">
    <source>
        <dbReference type="SAM" id="Phobius"/>
    </source>
</evidence>
<dbReference type="SMART" id="SM00387">
    <property type="entry name" value="HATPase_c"/>
    <property type="match status" value="1"/>
</dbReference>
<dbReference type="InterPro" id="IPR004358">
    <property type="entry name" value="Sig_transdc_His_kin-like_C"/>
</dbReference>
<dbReference type="AlphaFoldDB" id="A0A6N4SUX4"/>
<organism evidence="9 10">
    <name type="scientific">Cytophaga hutchinsonii (strain ATCC 33406 / DSM 1761 / CIP 103989 / NBRC 15051 / NCIMB 9469 / D465)</name>
    <dbReference type="NCBI Taxonomy" id="269798"/>
    <lineage>
        <taxon>Bacteria</taxon>
        <taxon>Pseudomonadati</taxon>
        <taxon>Bacteroidota</taxon>
        <taxon>Cytophagia</taxon>
        <taxon>Cytophagales</taxon>
        <taxon>Cytophagaceae</taxon>
        <taxon>Cytophaga</taxon>
    </lineage>
</organism>
<dbReference type="EMBL" id="CP000383">
    <property type="protein sequence ID" value="ABG60331.1"/>
    <property type="molecule type" value="Genomic_DNA"/>
</dbReference>
<dbReference type="InterPro" id="IPR003661">
    <property type="entry name" value="HisK_dim/P_dom"/>
</dbReference>
<feature type="transmembrane region" description="Helical" evidence="7">
    <location>
        <begin position="34"/>
        <end position="54"/>
    </location>
</feature>
<dbReference type="InterPro" id="IPR050736">
    <property type="entry name" value="Sensor_HK_Regulatory"/>
</dbReference>
<evidence type="ECO:0000256" key="2">
    <source>
        <dbReference type="ARBA" id="ARBA00012438"/>
    </source>
</evidence>
<evidence type="ECO:0000256" key="5">
    <source>
        <dbReference type="ARBA" id="ARBA00022777"/>
    </source>
</evidence>
<evidence type="ECO:0000256" key="6">
    <source>
        <dbReference type="ARBA" id="ARBA00023012"/>
    </source>
</evidence>
<feature type="transmembrane region" description="Helical" evidence="7">
    <location>
        <begin position="116"/>
        <end position="133"/>
    </location>
</feature>
<evidence type="ECO:0000259" key="8">
    <source>
        <dbReference type="PROSITE" id="PS50109"/>
    </source>
</evidence>
<dbReference type="Gene3D" id="1.10.287.130">
    <property type="match status" value="1"/>
</dbReference>
<dbReference type="KEGG" id="chu:CHU_3091"/>
<sequence length="444" mass="51052">MPLLNFIRTKIIRRFINLRSLSSRQVPYDEIIRIELLVAMCLLTVISGILYIIIGSVLGVSFLIILNYLLFFSTVVPLVLYLIKKGYYNQSKLIMMVIGSLFMFIKAASLGRDSGMNLSMLIIVFATFAFYSINDYKYILLSLCLSTCLITVLEVTDYNLLGDDTATNNFEYEFNYISTGLFAILFFYVILRVNQYMNSKLANLNSKLLVKNKSLKKLNQELDSYVYRTSHDMRAPLTSLMGLIQLTKTEKDPEKLNALIQMQENCINKLDLHIQQIIQLSRNIKTDVQAQPIQFRSILDDIFEELSFFEQAGIIKKNIRIDTPSTLYSDPYRIKTILNNLISNAFKYYRKSEDDPYIDIDISSTKSVTTIIIKDNGIGITAEYLENIFNMFYRASNQSKGSGLGLYIVKEMVEKIDGTISVKSRVNTFTQFYIELPNNKNFTE</sequence>
<keyword evidence="5 9" id="KW-0418">Kinase</keyword>
<evidence type="ECO:0000256" key="1">
    <source>
        <dbReference type="ARBA" id="ARBA00000085"/>
    </source>
</evidence>
<dbReference type="InterPro" id="IPR036097">
    <property type="entry name" value="HisK_dim/P_sf"/>
</dbReference>
<dbReference type="PRINTS" id="PR00344">
    <property type="entry name" value="BCTRLSENSOR"/>
</dbReference>
<comment type="catalytic activity">
    <reaction evidence="1">
        <text>ATP + protein L-histidine = ADP + protein N-phospho-L-histidine.</text>
        <dbReference type="EC" id="2.7.13.3"/>
    </reaction>
</comment>
<dbReference type="InterPro" id="IPR003594">
    <property type="entry name" value="HATPase_dom"/>
</dbReference>
<proteinExistence type="predicted"/>
<reference evidence="9 10" key="1">
    <citation type="journal article" date="2007" name="Appl. Environ. Microbiol.">
        <title>Genome sequence of the cellulolytic gliding bacterium Cytophaga hutchinsonii.</title>
        <authorList>
            <person name="Xie G."/>
            <person name="Bruce D.C."/>
            <person name="Challacombe J.F."/>
            <person name="Chertkov O."/>
            <person name="Detter J.C."/>
            <person name="Gilna P."/>
            <person name="Han C.S."/>
            <person name="Lucas S."/>
            <person name="Misra M."/>
            <person name="Myers G.L."/>
            <person name="Richardson P."/>
            <person name="Tapia R."/>
            <person name="Thayer N."/>
            <person name="Thompson L.S."/>
            <person name="Brettin T.S."/>
            <person name="Henrissat B."/>
            <person name="Wilson D.B."/>
            <person name="McBride M.J."/>
        </authorList>
    </citation>
    <scope>NUCLEOTIDE SEQUENCE [LARGE SCALE GENOMIC DNA]</scope>
    <source>
        <strain evidence="10">ATCC 33406 / DSM 1761 / CIP 103989 / NBRC 15051 / NCIMB 9469 / D465</strain>
    </source>
</reference>
<evidence type="ECO:0000256" key="3">
    <source>
        <dbReference type="ARBA" id="ARBA00022553"/>
    </source>
</evidence>
<protein>
    <recommendedName>
        <fullName evidence="2">histidine kinase</fullName>
        <ecNumber evidence="2">2.7.13.3</ecNumber>
    </recommendedName>
</protein>
<dbReference type="PROSITE" id="PS50109">
    <property type="entry name" value="HIS_KIN"/>
    <property type="match status" value="1"/>
</dbReference>
<dbReference type="CDD" id="cd00082">
    <property type="entry name" value="HisKA"/>
    <property type="match status" value="1"/>
</dbReference>
<evidence type="ECO:0000256" key="4">
    <source>
        <dbReference type="ARBA" id="ARBA00022679"/>
    </source>
</evidence>
<keyword evidence="10" id="KW-1185">Reference proteome</keyword>
<dbReference type="PANTHER" id="PTHR43711:SF26">
    <property type="entry name" value="SENSOR HISTIDINE KINASE RCSC"/>
    <property type="match status" value="1"/>
</dbReference>
<feature type="transmembrane region" description="Helical" evidence="7">
    <location>
        <begin position="176"/>
        <end position="193"/>
    </location>
</feature>
<dbReference type="InterPro" id="IPR036890">
    <property type="entry name" value="HATPase_C_sf"/>
</dbReference>
<dbReference type="CDD" id="cd00075">
    <property type="entry name" value="HATPase"/>
    <property type="match status" value="1"/>
</dbReference>
<keyword evidence="6" id="KW-0902">Two-component regulatory system</keyword>
<dbReference type="SUPFAM" id="SSF47384">
    <property type="entry name" value="Homodimeric domain of signal transducing histidine kinase"/>
    <property type="match status" value="1"/>
</dbReference>
<dbReference type="Proteomes" id="UP000001822">
    <property type="component" value="Chromosome"/>
</dbReference>
<dbReference type="EC" id="2.7.13.3" evidence="2"/>
<dbReference type="GO" id="GO:0000155">
    <property type="term" value="F:phosphorelay sensor kinase activity"/>
    <property type="evidence" value="ECO:0007669"/>
    <property type="project" value="InterPro"/>
</dbReference>
<dbReference type="Pfam" id="PF02518">
    <property type="entry name" value="HATPase_c"/>
    <property type="match status" value="1"/>
</dbReference>
<dbReference type="SMART" id="SM00388">
    <property type="entry name" value="HisKA"/>
    <property type="match status" value="1"/>
</dbReference>
<gene>
    <name evidence="9" type="primary">rcsC</name>
    <name evidence="9" type="ordered locus">CHU_3091</name>
</gene>
<evidence type="ECO:0000313" key="10">
    <source>
        <dbReference type="Proteomes" id="UP000001822"/>
    </source>
</evidence>
<accession>A0A6N4SUX4</accession>
<name>A0A6N4SUX4_CYTH3</name>
<dbReference type="InterPro" id="IPR005467">
    <property type="entry name" value="His_kinase_dom"/>
</dbReference>
<dbReference type="Gene3D" id="3.30.565.10">
    <property type="entry name" value="Histidine kinase-like ATPase, C-terminal domain"/>
    <property type="match status" value="1"/>
</dbReference>
<feature type="transmembrane region" description="Helical" evidence="7">
    <location>
        <begin position="60"/>
        <end position="81"/>
    </location>
</feature>
<keyword evidence="7" id="KW-1133">Transmembrane helix</keyword>
<feature type="transmembrane region" description="Helical" evidence="7">
    <location>
        <begin position="93"/>
        <end position="110"/>
    </location>
</feature>
<dbReference type="PANTHER" id="PTHR43711">
    <property type="entry name" value="TWO-COMPONENT HISTIDINE KINASE"/>
    <property type="match status" value="1"/>
</dbReference>
<keyword evidence="7" id="KW-0472">Membrane</keyword>
<feature type="transmembrane region" description="Helical" evidence="7">
    <location>
        <begin position="138"/>
        <end position="156"/>
    </location>
</feature>
<keyword evidence="4 9" id="KW-0808">Transferase</keyword>
<keyword evidence="7" id="KW-0812">Transmembrane</keyword>
<dbReference type="Pfam" id="PF00512">
    <property type="entry name" value="HisKA"/>
    <property type="match status" value="1"/>
</dbReference>
<dbReference type="SUPFAM" id="SSF55874">
    <property type="entry name" value="ATPase domain of HSP90 chaperone/DNA topoisomerase II/histidine kinase"/>
    <property type="match status" value="1"/>
</dbReference>
<evidence type="ECO:0000313" key="9">
    <source>
        <dbReference type="EMBL" id="ABG60331.1"/>
    </source>
</evidence>
<feature type="domain" description="Histidine kinase" evidence="8">
    <location>
        <begin position="228"/>
        <end position="440"/>
    </location>
</feature>
<keyword evidence="3" id="KW-0597">Phosphoprotein</keyword>